<accession>A0AB34WYA7</accession>
<sequence length="233" mass="26227">MSKKHSYGLDWIDEDALYGVTKLSFSKVFSPVKRKPLPPDPFTLVAQAVLAGEAVSQARLFEKERALNKTLSDNVGYWHQRVLGLAENWTETGASGGSIDLRTKPGFLHPLHEKPLFAEVKNRFNTIKASDEKNIWDNLDSLARASDAIAYLFQIVPKTPEQYDRPWKVSGRSEKSIVRVCDGVTAYALVFERPTALHEIYMALPRIFSDITGQGVKLDEKEMEDLFTTSLPI</sequence>
<dbReference type="Pfam" id="PF09553">
    <property type="entry name" value="RE_Eco47II"/>
    <property type="match status" value="1"/>
</dbReference>
<dbReference type="GO" id="GO:0009036">
    <property type="term" value="F:type II site-specific deoxyribonuclease activity"/>
    <property type="evidence" value="ECO:0007669"/>
    <property type="project" value="InterPro"/>
</dbReference>
<reference evidence="1 2" key="1">
    <citation type="submission" date="2016-01" db="EMBL/GenBank/DDBJ databases">
        <authorList>
            <person name="Mitreva M."/>
            <person name="Pepin K.H."/>
            <person name="Mihindukulasuriya K.A."/>
            <person name="Fulton R."/>
            <person name="Fronick C."/>
            <person name="O'Laughlin M."/>
            <person name="Miner T."/>
            <person name="Herter B."/>
            <person name="Rosa B.A."/>
            <person name="Cordes M."/>
            <person name="Tomlinson C."/>
            <person name="Wollam A."/>
            <person name="Palsikar V.B."/>
            <person name="Mardis E.R."/>
            <person name="Wilson R.K."/>
        </authorList>
    </citation>
    <scope>NUCLEOTIDE SEQUENCE [LARGE SCALE GENOMIC DNA]</scope>
    <source>
        <strain evidence="1 2">DNF00696</strain>
    </source>
</reference>
<proteinExistence type="predicted"/>
<dbReference type="RefSeq" id="WP_060920685.1">
    <property type="nucleotide sequence ID" value="NZ_CAUPGC010000006.1"/>
</dbReference>
<comment type="caution">
    <text evidence="1">The sequence shown here is derived from an EMBL/GenBank/DDBJ whole genome shotgun (WGS) entry which is preliminary data.</text>
</comment>
<gene>
    <name evidence="1" type="ORF">HMPREF1862_01549</name>
</gene>
<dbReference type="AlphaFoldDB" id="A0AB34WYA7"/>
<keyword evidence="1" id="KW-0255">Endonuclease</keyword>
<protein>
    <submittedName>
        <fullName evidence="1">Eco47II restriction endonuclease</fullName>
    </submittedName>
</protein>
<keyword evidence="1" id="KW-0378">Hydrolase</keyword>
<dbReference type="InterPro" id="IPR019057">
    <property type="entry name" value="Restrct_endonuc_II_Eco47II"/>
</dbReference>
<evidence type="ECO:0000313" key="2">
    <source>
        <dbReference type="Proteomes" id="UP000070572"/>
    </source>
</evidence>
<dbReference type="Proteomes" id="UP000070572">
    <property type="component" value="Unassembled WGS sequence"/>
</dbReference>
<organism evidence="1 2">
    <name type="scientific">Varibaculum cambriense</name>
    <dbReference type="NCBI Taxonomy" id="184870"/>
    <lineage>
        <taxon>Bacteria</taxon>
        <taxon>Bacillati</taxon>
        <taxon>Actinomycetota</taxon>
        <taxon>Actinomycetes</taxon>
        <taxon>Actinomycetales</taxon>
        <taxon>Actinomycetaceae</taxon>
        <taxon>Varibaculum</taxon>
    </lineage>
</organism>
<dbReference type="GO" id="GO:0009307">
    <property type="term" value="P:DNA restriction-modification system"/>
    <property type="evidence" value="ECO:0007669"/>
    <property type="project" value="InterPro"/>
</dbReference>
<dbReference type="GO" id="GO:0003677">
    <property type="term" value="F:DNA binding"/>
    <property type="evidence" value="ECO:0007669"/>
    <property type="project" value="InterPro"/>
</dbReference>
<evidence type="ECO:0000313" key="1">
    <source>
        <dbReference type="EMBL" id="KXB80071.1"/>
    </source>
</evidence>
<dbReference type="EMBL" id="LSDN01000019">
    <property type="protein sequence ID" value="KXB80071.1"/>
    <property type="molecule type" value="Genomic_DNA"/>
</dbReference>
<keyword evidence="1" id="KW-0540">Nuclease</keyword>
<name>A0AB34WYA7_9ACTO</name>